<evidence type="ECO:0000259" key="1">
    <source>
        <dbReference type="PROSITE" id="PS51186"/>
    </source>
</evidence>
<gene>
    <name evidence="2" type="ORF">TUM17379_14600</name>
</gene>
<dbReference type="SUPFAM" id="SSF55729">
    <property type="entry name" value="Acyl-CoA N-acyltransferases (Nat)"/>
    <property type="match status" value="1"/>
</dbReference>
<dbReference type="Pfam" id="PF00583">
    <property type="entry name" value="Acetyltransf_1"/>
    <property type="match status" value="1"/>
</dbReference>
<keyword evidence="2" id="KW-0689">Ribosomal protein</keyword>
<dbReference type="Gene3D" id="3.40.630.30">
    <property type="match status" value="1"/>
</dbReference>
<evidence type="ECO:0000313" key="2">
    <source>
        <dbReference type="EMBL" id="BCV44442.1"/>
    </source>
</evidence>
<dbReference type="PANTHER" id="PTHR43415:SF3">
    <property type="entry name" value="GNAT-FAMILY ACETYLTRANSFERASE"/>
    <property type="match status" value="1"/>
</dbReference>
<keyword evidence="2" id="KW-0687">Ribonucleoprotein</keyword>
<dbReference type="PROSITE" id="PS51186">
    <property type="entry name" value="GNAT"/>
    <property type="match status" value="1"/>
</dbReference>
<dbReference type="PANTHER" id="PTHR43415">
    <property type="entry name" value="SPERMIDINE N(1)-ACETYLTRANSFERASE"/>
    <property type="match status" value="1"/>
</dbReference>
<dbReference type="InterPro" id="IPR000182">
    <property type="entry name" value="GNAT_dom"/>
</dbReference>
<dbReference type="RefSeq" id="WP_206192048.1">
    <property type="nucleotide sequence ID" value="NZ_AP024613.1"/>
</dbReference>
<dbReference type="GO" id="GO:0016747">
    <property type="term" value="F:acyltransferase activity, transferring groups other than amino-acyl groups"/>
    <property type="evidence" value="ECO:0007669"/>
    <property type="project" value="InterPro"/>
</dbReference>
<organism evidence="2 3">
    <name type="scientific">Shewanella algae</name>
    <dbReference type="NCBI Taxonomy" id="38313"/>
    <lineage>
        <taxon>Bacteria</taxon>
        <taxon>Pseudomonadati</taxon>
        <taxon>Pseudomonadota</taxon>
        <taxon>Gammaproteobacteria</taxon>
        <taxon>Alteromonadales</taxon>
        <taxon>Shewanellaceae</taxon>
        <taxon>Shewanella</taxon>
    </lineage>
</organism>
<evidence type="ECO:0000313" key="3">
    <source>
        <dbReference type="Proteomes" id="UP000825078"/>
    </source>
</evidence>
<dbReference type="Proteomes" id="UP000825078">
    <property type="component" value="Chromosome"/>
</dbReference>
<feature type="domain" description="N-acetyltransferase" evidence="1">
    <location>
        <begin position="7"/>
        <end position="154"/>
    </location>
</feature>
<protein>
    <submittedName>
        <fullName evidence="2">30S ribosomal protein S5 alanine N-acetyltransferase</fullName>
    </submittedName>
</protein>
<dbReference type="EMBL" id="AP024613">
    <property type="protein sequence ID" value="BCV44442.1"/>
    <property type="molecule type" value="Genomic_DNA"/>
</dbReference>
<dbReference type="AlphaFoldDB" id="A0AAD1KAK2"/>
<accession>A0AAD1KAK2</accession>
<dbReference type="GO" id="GO:0005840">
    <property type="term" value="C:ribosome"/>
    <property type="evidence" value="ECO:0007669"/>
    <property type="project" value="UniProtKB-KW"/>
</dbReference>
<reference evidence="2" key="1">
    <citation type="submission" date="2021-05" db="EMBL/GenBank/DDBJ databases">
        <title>Molecular characterization for Shewanella algae harboring chromosomal blaOXA-55-like strains isolated from clinical and environment sample.</title>
        <authorList>
            <person name="Ohama Y."/>
            <person name="Aoki K."/>
            <person name="Harada S."/>
            <person name="Moriya K."/>
            <person name="Ishii Y."/>
            <person name="Tateda K."/>
        </authorList>
    </citation>
    <scope>NUCLEOTIDE SEQUENCE</scope>
    <source>
        <strain evidence="2">TUM17379</strain>
    </source>
</reference>
<proteinExistence type="predicted"/>
<name>A0AAD1KAK2_9GAMM</name>
<sequence>MNTDGKITLDFYSKAFLDASWKWLNDTEIKKLVSAGSFTKEQQLDFYSSLSSREDYRIWGLSFDGVPIGVVGLKGISGHSAEYFGYIGEKAYWNKGLSKNIFESLESKLEVMQINKIWLKVSNENLRAIAAYQKNKFEIVSSSSCELIMERYFEF</sequence>
<dbReference type="InterPro" id="IPR016181">
    <property type="entry name" value="Acyl_CoA_acyltransferase"/>
</dbReference>